<dbReference type="EMBL" id="BAAAZE010000001">
    <property type="protein sequence ID" value="GAA4011328.1"/>
    <property type="molecule type" value="Genomic_DNA"/>
</dbReference>
<evidence type="ECO:0000259" key="21">
    <source>
        <dbReference type="PROSITE" id="PS51385"/>
    </source>
</evidence>
<dbReference type="PROSITE" id="PS51383">
    <property type="entry name" value="YJEF_C_3"/>
    <property type="match status" value="1"/>
</dbReference>
<dbReference type="PANTHER" id="PTHR12592:SF0">
    <property type="entry name" value="ATP-DEPENDENT (S)-NAD(P)H-HYDRATE DEHYDRATASE"/>
    <property type="match status" value="1"/>
</dbReference>
<keyword evidence="11 18" id="KW-0413">Isomerase</keyword>
<feature type="binding site" evidence="18">
    <location>
        <position position="121"/>
    </location>
    <ligand>
        <name>K(+)</name>
        <dbReference type="ChEBI" id="CHEBI:29103"/>
    </ligand>
</feature>
<feature type="binding site" evidence="17">
    <location>
        <begin position="404"/>
        <end position="408"/>
    </location>
    <ligand>
        <name>AMP</name>
        <dbReference type="ChEBI" id="CHEBI:456215"/>
    </ligand>
</feature>
<evidence type="ECO:0000313" key="22">
    <source>
        <dbReference type="EMBL" id="GAA4011328.1"/>
    </source>
</evidence>
<evidence type="ECO:0000256" key="10">
    <source>
        <dbReference type="ARBA" id="ARBA00023027"/>
    </source>
</evidence>
<keyword evidence="8 17" id="KW-0521">NADP</keyword>
<dbReference type="CDD" id="cd01171">
    <property type="entry name" value="YXKO-related"/>
    <property type="match status" value="1"/>
</dbReference>
<evidence type="ECO:0000256" key="19">
    <source>
        <dbReference type="PIRNR" id="PIRNR017184"/>
    </source>
</evidence>
<dbReference type="EC" id="4.2.1.136" evidence="19"/>
<comment type="catalytic activity">
    <reaction evidence="1 18 19">
        <text>(6R)-NADHX = (6S)-NADHX</text>
        <dbReference type="Rhea" id="RHEA:32215"/>
        <dbReference type="ChEBI" id="CHEBI:64074"/>
        <dbReference type="ChEBI" id="CHEBI:64075"/>
        <dbReference type="EC" id="5.1.99.6"/>
    </reaction>
</comment>
<dbReference type="Pfam" id="PF01256">
    <property type="entry name" value="Carb_kinase"/>
    <property type="match status" value="1"/>
</dbReference>
<dbReference type="NCBIfam" id="TIGR00196">
    <property type="entry name" value="yjeF_cterm"/>
    <property type="match status" value="1"/>
</dbReference>
<gene>
    <name evidence="17" type="primary">nnrD</name>
    <name evidence="18" type="synonym">nnrE</name>
    <name evidence="22" type="ORF">GCM10022212_00410</name>
</gene>
<dbReference type="RefSeq" id="WP_344761155.1">
    <property type="nucleotide sequence ID" value="NZ_BAAAZE010000001.1"/>
</dbReference>
<evidence type="ECO:0000313" key="23">
    <source>
        <dbReference type="Proteomes" id="UP001501353"/>
    </source>
</evidence>
<proteinExistence type="inferred from homology"/>
<evidence type="ECO:0000256" key="5">
    <source>
        <dbReference type="ARBA" id="ARBA00022723"/>
    </source>
</evidence>
<dbReference type="Gene3D" id="3.40.1190.20">
    <property type="match status" value="1"/>
</dbReference>
<dbReference type="PIRSF" id="PIRSF017184">
    <property type="entry name" value="Nnr"/>
    <property type="match status" value="1"/>
</dbReference>
<comment type="catalytic activity">
    <reaction evidence="2 18 19">
        <text>(6R)-NADPHX = (6S)-NADPHX</text>
        <dbReference type="Rhea" id="RHEA:32227"/>
        <dbReference type="ChEBI" id="CHEBI:64076"/>
        <dbReference type="ChEBI" id="CHEBI:64077"/>
        <dbReference type="EC" id="5.1.99.6"/>
    </reaction>
</comment>
<dbReference type="NCBIfam" id="TIGR00197">
    <property type="entry name" value="yjeF_nterm"/>
    <property type="match status" value="1"/>
</dbReference>
<evidence type="ECO:0000256" key="9">
    <source>
        <dbReference type="ARBA" id="ARBA00022958"/>
    </source>
</evidence>
<comment type="function">
    <text evidence="18">Catalyzes the epimerization of the S- and R-forms of NAD(P)HX, a damaged form of NAD(P)H that is a result of enzymatic or heat-dependent hydration. This is a prerequisite for the S-specific NAD(P)H-hydrate dehydratase to allow the repair of both epimers of NAD(P)HX.</text>
</comment>
<comment type="subunit">
    <text evidence="17">Homotetramer.</text>
</comment>
<dbReference type="Gene3D" id="3.40.50.10260">
    <property type="entry name" value="YjeF N-terminal domain"/>
    <property type="match status" value="1"/>
</dbReference>
<comment type="catalytic activity">
    <reaction evidence="16 17 19">
        <text>(6S)-NADPHX + ADP = AMP + phosphate + NADPH + H(+)</text>
        <dbReference type="Rhea" id="RHEA:32235"/>
        <dbReference type="ChEBI" id="CHEBI:15378"/>
        <dbReference type="ChEBI" id="CHEBI:43474"/>
        <dbReference type="ChEBI" id="CHEBI:57783"/>
        <dbReference type="ChEBI" id="CHEBI:64076"/>
        <dbReference type="ChEBI" id="CHEBI:456215"/>
        <dbReference type="ChEBI" id="CHEBI:456216"/>
        <dbReference type="EC" id="4.2.1.136"/>
    </reaction>
</comment>
<keyword evidence="6 17" id="KW-0547">Nucleotide-binding</keyword>
<feature type="domain" description="YjeF C-terminal" evidence="20">
    <location>
        <begin position="225"/>
        <end position="494"/>
    </location>
</feature>
<evidence type="ECO:0000256" key="1">
    <source>
        <dbReference type="ARBA" id="ARBA00000013"/>
    </source>
</evidence>
<keyword evidence="13" id="KW-0511">Multifunctional enzyme</keyword>
<reference evidence="23" key="1">
    <citation type="journal article" date="2019" name="Int. J. Syst. Evol. Microbiol.">
        <title>The Global Catalogue of Microorganisms (GCM) 10K type strain sequencing project: providing services to taxonomists for standard genome sequencing and annotation.</title>
        <authorList>
            <consortium name="The Broad Institute Genomics Platform"/>
            <consortium name="The Broad Institute Genome Sequencing Center for Infectious Disease"/>
            <person name="Wu L."/>
            <person name="Ma J."/>
        </authorList>
    </citation>
    <scope>NUCLEOTIDE SEQUENCE [LARGE SCALE GENOMIC DNA]</scope>
    <source>
        <strain evidence="23">JCM 16673</strain>
    </source>
</reference>
<dbReference type="EC" id="5.1.99.6" evidence="19"/>
<comment type="caution">
    <text evidence="22">The sequence shown here is derived from an EMBL/GenBank/DDBJ whole genome shotgun (WGS) entry which is preliminary data.</text>
</comment>
<evidence type="ECO:0000256" key="17">
    <source>
        <dbReference type="HAMAP-Rule" id="MF_01965"/>
    </source>
</evidence>
<keyword evidence="9 18" id="KW-0630">Potassium</keyword>
<keyword evidence="5 18" id="KW-0479">Metal-binding</keyword>
<evidence type="ECO:0000256" key="3">
    <source>
        <dbReference type="ARBA" id="ARBA00006001"/>
    </source>
</evidence>
<feature type="binding site" evidence="17">
    <location>
        <position position="434"/>
    </location>
    <ligand>
        <name>(6S)-NADPHX</name>
        <dbReference type="ChEBI" id="CHEBI:64076"/>
    </ligand>
</feature>
<evidence type="ECO:0000259" key="20">
    <source>
        <dbReference type="PROSITE" id="PS51383"/>
    </source>
</evidence>
<evidence type="ECO:0000256" key="15">
    <source>
        <dbReference type="ARBA" id="ARBA00048238"/>
    </source>
</evidence>
<dbReference type="SUPFAM" id="SSF53613">
    <property type="entry name" value="Ribokinase-like"/>
    <property type="match status" value="1"/>
</dbReference>
<comment type="caution">
    <text evidence="18">Lacks conserved residue(s) required for the propagation of feature annotation.</text>
</comment>
<dbReference type="InterPro" id="IPR000631">
    <property type="entry name" value="CARKD"/>
</dbReference>
<dbReference type="InterPro" id="IPR004443">
    <property type="entry name" value="YjeF_N_dom"/>
</dbReference>
<comment type="catalytic activity">
    <reaction evidence="15 17 19">
        <text>(6S)-NADHX + ADP = AMP + phosphate + NADH + H(+)</text>
        <dbReference type="Rhea" id="RHEA:32223"/>
        <dbReference type="ChEBI" id="CHEBI:15378"/>
        <dbReference type="ChEBI" id="CHEBI:43474"/>
        <dbReference type="ChEBI" id="CHEBI:57945"/>
        <dbReference type="ChEBI" id="CHEBI:64074"/>
        <dbReference type="ChEBI" id="CHEBI:456215"/>
        <dbReference type="ChEBI" id="CHEBI:456216"/>
        <dbReference type="EC" id="4.2.1.136"/>
    </reaction>
</comment>
<comment type="function">
    <text evidence="14 19">Bifunctional enzyme that catalyzes the epimerization of the S- and R-forms of NAD(P)HX and the dehydration of the S-form of NAD(P)HX at the expense of ADP, which is converted to AMP. This allows the repair of both epimers of NAD(P)HX, a damaged form of NAD(P)H that is a result of enzymatic or heat-dependent hydration.</text>
</comment>
<accession>A0ABP7SG28</accession>
<dbReference type="PANTHER" id="PTHR12592">
    <property type="entry name" value="ATP-DEPENDENT (S)-NAD(P)H-HYDRATE DEHYDRATASE FAMILY MEMBER"/>
    <property type="match status" value="1"/>
</dbReference>
<dbReference type="SUPFAM" id="SSF64153">
    <property type="entry name" value="YjeF N-terminal domain-like"/>
    <property type="match status" value="1"/>
</dbReference>
<comment type="similarity">
    <text evidence="3 19">In the N-terminal section; belongs to the NnrE/AIBP family.</text>
</comment>
<evidence type="ECO:0000256" key="4">
    <source>
        <dbReference type="ARBA" id="ARBA00009524"/>
    </source>
</evidence>
<dbReference type="PROSITE" id="PS51385">
    <property type="entry name" value="YJEF_N"/>
    <property type="match status" value="1"/>
</dbReference>
<comment type="cofactor">
    <cofactor evidence="17">
        <name>Mg(2+)</name>
        <dbReference type="ChEBI" id="CHEBI:18420"/>
    </cofactor>
</comment>
<feature type="binding site" evidence="17">
    <location>
        <position position="314"/>
    </location>
    <ligand>
        <name>(6S)-NADPHX</name>
        <dbReference type="ChEBI" id="CHEBI:64076"/>
    </ligand>
</feature>
<feature type="binding site" evidence="18">
    <location>
        <position position="60"/>
    </location>
    <ligand>
        <name>K(+)</name>
        <dbReference type="ChEBI" id="CHEBI:29103"/>
    </ligand>
</feature>
<evidence type="ECO:0000256" key="13">
    <source>
        <dbReference type="ARBA" id="ARBA00023268"/>
    </source>
</evidence>
<evidence type="ECO:0000256" key="14">
    <source>
        <dbReference type="ARBA" id="ARBA00025153"/>
    </source>
</evidence>
<dbReference type="InterPro" id="IPR030677">
    <property type="entry name" value="Nnr"/>
</dbReference>
<feature type="domain" description="YjeF N-terminal" evidence="21">
    <location>
        <begin position="10"/>
        <end position="217"/>
    </location>
</feature>
<dbReference type="HAMAP" id="MF_01966">
    <property type="entry name" value="NADHX_epimerase"/>
    <property type="match status" value="1"/>
</dbReference>
<dbReference type="Pfam" id="PF03853">
    <property type="entry name" value="YjeF_N"/>
    <property type="match status" value="1"/>
</dbReference>
<evidence type="ECO:0000256" key="2">
    <source>
        <dbReference type="ARBA" id="ARBA00000909"/>
    </source>
</evidence>
<evidence type="ECO:0000256" key="11">
    <source>
        <dbReference type="ARBA" id="ARBA00023235"/>
    </source>
</evidence>
<name>A0ABP7SG28_9BURK</name>
<comment type="function">
    <text evidence="17">Catalyzes the dehydration of the S-form of NAD(P)HX at the expense of ADP, which is converted to AMP. Together with NAD(P)HX epimerase, which catalyzes the epimerization of the S- and R-forms, the enzyme allows the repair of both epimers of NAD(P)HX, a damaged form of NAD(P)H that is a result of enzymatic or heat-dependent hydration.</text>
</comment>
<keyword evidence="10 17" id="KW-0520">NAD</keyword>
<organism evidence="22 23">
    <name type="scientific">Actimicrobium antarcticum</name>
    <dbReference type="NCBI Taxonomy" id="1051899"/>
    <lineage>
        <taxon>Bacteria</taxon>
        <taxon>Pseudomonadati</taxon>
        <taxon>Pseudomonadota</taxon>
        <taxon>Betaproteobacteria</taxon>
        <taxon>Burkholderiales</taxon>
        <taxon>Oxalobacteraceae</taxon>
        <taxon>Actimicrobium</taxon>
    </lineage>
</organism>
<evidence type="ECO:0000256" key="7">
    <source>
        <dbReference type="ARBA" id="ARBA00022840"/>
    </source>
</evidence>
<feature type="binding site" evidence="17">
    <location>
        <position position="433"/>
    </location>
    <ligand>
        <name>AMP</name>
        <dbReference type="ChEBI" id="CHEBI:456215"/>
    </ligand>
</feature>
<feature type="binding site" evidence="18">
    <location>
        <begin position="125"/>
        <end position="131"/>
    </location>
    <ligand>
        <name>(6S)-NADPHX</name>
        <dbReference type="ChEBI" id="CHEBI:64076"/>
    </ligand>
</feature>
<protein>
    <recommendedName>
        <fullName evidence="19">Bifunctional NAD(P)H-hydrate repair enzyme</fullName>
    </recommendedName>
    <alternativeName>
        <fullName evidence="19">Nicotinamide nucleotide repair protein</fullName>
    </alternativeName>
    <domain>
        <recommendedName>
            <fullName evidence="19">ADP-dependent (S)-NAD(P)H-hydrate dehydratase</fullName>
            <ecNumber evidence="19">4.2.1.136</ecNumber>
        </recommendedName>
        <alternativeName>
            <fullName evidence="19">ADP-dependent NAD(P)HX dehydratase</fullName>
        </alternativeName>
    </domain>
    <domain>
        <recommendedName>
            <fullName evidence="19">NAD(P)H-hydrate epimerase</fullName>
            <ecNumber evidence="19">5.1.99.6</ecNumber>
        </recommendedName>
    </domain>
</protein>
<keyword evidence="23" id="KW-1185">Reference proteome</keyword>
<evidence type="ECO:0000256" key="6">
    <source>
        <dbReference type="ARBA" id="ARBA00022741"/>
    </source>
</evidence>
<keyword evidence="7 17" id="KW-0067">ATP-binding</keyword>
<dbReference type="Proteomes" id="UP001501353">
    <property type="component" value="Unassembled WGS sequence"/>
</dbReference>
<feature type="binding site" evidence="18">
    <location>
        <begin position="59"/>
        <end position="63"/>
    </location>
    <ligand>
        <name>(6S)-NADPHX</name>
        <dbReference type="ChEBI" id="CHEBI:64076"/>
    </ligand>
</feature>
<feature type="binding site" evidence="17">
    <location>
        <position position="260"/>
    </location>
    <ligand>
        <name>(6S)-NADPHX</name>
        <dbReference type="ChEBI" id="CHEBI:64076"/>
    </ligand>
</feature>
<comment type="similarity">
    <text evidence="4 19">In the C-terminal section; belongs to the NnrD/CARKD family.</text>
</comment>
<evidence type="ECO:0000256" key="16">
    <source>
        <dbReference type="ARBA" id="ARBA00049209"/>
    </source>
</evidence>
<dbReference type="InterPro" id="IPR036652">
    <property type="entry name" value="YjeF_N_dom_sf"/>
</dbReference>
<feature type="binding site" evidence="18">
    <location>
        <position position="154"/>
    </location>
    <ligand>
        <name>(6S)-NADPHX</name>
        <dbReference type="ChEBI" id="CHEBI:64076"/>
    </ligand>
</feature>
<dbReference type="HAMAP" id="MF_01965">
    <property type="entry name" value="NADHX_dehydratase"/>
    <property type="match status" value="1"/>
</dbReference>
<comment type="cofactor">
    <cofactor evidence="18 19">
        <name>K(+)</name>
        <dbReference type="ChEBI" id="CHEBI:29103"/>
    </cofactor>
    <text evidence="18 19">Binds 1 potassium ion per subunit.</text>
</comment>
<sequence>MHALYKVATIRAIEQAEMATLPAGTLMQRAGAATAQAALRMLAHKPAAATILVLAGPGNNGGDALDAAARLADAGARVSVLLCAEPDRLPQDAQQALQRARLAPMNFITTLPPAHWSLIIDGLFGIGLMRPIEGAMRTLITRVNEHGGPLLAIDVPSGLDADTGVIVGGDGINSIAIRATRTITFIADKPGLHTGFGQEQAGTVDVADLDIGPDRFPPTTMQLSAPTLFTNAIRRRSQASHKGTYGEVVVLGGGDGMTGAVLLAARAALLAGAGKTFAAFVGTVPSHDALHPELMCRSAATVDYGTSVIVAGPGLGQSDPARGHLLQALNTDRPLVLDADALNLIAAEPDLKARVARHPAPVILTPHPLEAARLMGSTAGTVQADRLHAAMTLARDCNAIVVLKGSGTIIARPDGQLAINPTGNPALASGGTGDVLAGLCGALLAQGWPAWEAATGAVWLHGHAADVLVKNGHGPVGLTASELLLQVRRELNRLVPATELSSNEAPG</sequence>
<keyword evidence="12 17" id="KW-0456">Lyase</keyword>
<comment type="similarity">
    <text evidence="17">Belongs to the NnrD/CARKD family.</text>
</comment>
<feature type="binding site" evidence="17">
    <location>
        <position position="367"/>
    </location>
    <ligand>
        <name>(6S)-NADPHX</name>
        <dbReference type="ChEBI" id="CHEBI:64076"/>
    </ligand>
</feature>
<comment type="similarity">
    <text evidence="18">Belongs to the NnrE/AIBP family.</text>
</comment>
<dbReference type="InterPro" id="IPR029056">
    <property type="entry name" value="Ribokinase-like"/>
</dbReference>
<feature type="binding site" evidence="18">
    <location>
        <position position="157"/>
    </location>
    <ligand>
        <name>K(+)</name>
        <dbReference type="ChEBI" id="CHEBI:29103"/>
    </ligand>
</feature>
<evidence type="ECO:0000256" key="8">
    <source>
        <dbReference type="ARBA" id="ARBA00022857"/>
    </source>
</evidence>
<evidence type="ECO:0000256" key="12">
    <source>
        <dbReference type="ARBA" id="ARBA00023239"/>
    </source>
</evidence>
<evidence type="ECO:0000256" key="18">
    <source>
        <dbReference type="HAMAP-Rule" id="MF_01966"/>
    </source>
</evidence>